<organism evidence="1 2">
    <name type="scientific">Irpex rosettiformis</name>
    <dbReference type="NCBI Taxonomy" id="378272"/>
    <lineage>
        <taxon>Eukaryota</taxon>
        <taxon>Fungi</taxon>
        <taxon>Dikarya</taxon>
        <taxon>Basidiomycota</taxon>
        <taxon>Agaricomycotina</taxon>
        <taxon>Agaricomycetes</taxon>
        <taxon>Polyporales</taxon>
        <taxon>Irpicaceae</taxon>
        <taxon>Irpex</taxon>
    </lineage>
</organism>
<dbReference type="Proteomes" id="UP001055072">
    <property type="component" value="Unassembled WGS sequence"/>
</dbReference>
<comment type="caution">
    <text evidence="1">The sequence shown here is derived from an EMBL/GenBank/DDBJ whole genome shotgun (WGS) entry which is preliminary data.</text>
</comment>
<name>A0ACB8U735_9APHY</name>
<sequence length="327" mass="36524">MAEQIELSSPPFDSVSNVRFSPSNPSQLLVSSWDTTVRLYDVEANEQKAKFDHRAAVLACSFATSERAYSGGLDTYLRELDLPSERINHLGQHADAISSISYAKDMNSVISGSWDRTVRFWDPRAPTPQTASYNVPERVYHMDLVNNTLVVAMASRLFNIYDIRKMDSPQSRESSLKFMTRALACMIDGQGFATASVEGRIAVEYLDPETQDKNYAFKCHRQTISDVDHVWPVNSLAFHPIYNTFASAGSDGTVSIWDHKLKKRLRQYPKYSGPIPSIAFNCNGTKLAVGVSYTWDEGEQGAKTAESPKVFVRTVGDEVKPKGWTGN</sequence>
<accession>A0ACB8U735</accession>
<keyword evidence="2" id="KW-1185">Reference proteome</keyword>
<evidence type="ECO:0000313" key="2">
    <source>
        <dbReference type="Proteomes" id="UP001055072"/>
    </source>
</evidence>
<reference evidence="1" key="1">
    <citation type="journal article" date="2021" name="Environ. Microbiol.">
        <title>Gene family expansions and transcriptome signatures uncover fungal adaptations to wood decay.</title>
        <authorList>
            <person name="Hage H."/>
            <person name="Miyauchi S."/>
            <person name="Viragh M."/>
            <person name="Drula E."/>
            <person name="Min B."/>
            <person name="Chaduli D."/>
            <person name="Navarro D."/>
            <person name="Favel A."/>
            <person name="Norest M."/>
            <person name="Lesage-Meessen L."/>
            <person name="Balint B."/>
            <person name="Merenyi Z."/>
            <person name="de Eugenio L."/>
            <person name="Morin E."/>
            <person name="Martinez A.T."/>
            <person name="Baldrian P."/>
            <person name="Stursova M."/>
            <person name="Martinez M.J."/>
            <person name="Novotny C."/>
            <person name="Magnuson J.K."/>
            <person name="Spatafora J.W."/>
            <person name="Maurice S."/>
            <person name="Pangilinan J."/>
            <person name="Andreopoulos W."/>
            <person name="LaButti K."/>
            <person name="Hundley H."/>
            <person name="Na H."/>
            <person name="Kuo A."/>
            <person name="Barry K."/>
            <person name="Lipzen A."/>
            <person name="Henrissat B."/>
            <person name="Riley R."/>
            <person name="Ahrendt S."/>
            <person name="Nagy L.G."/>
            <person name="Grigoriev I.V."/>
            <person name="Martin F."/>
            <person name="Rosso M.N."/>
        </authorList>
    </citation>
    <scope>NUCLEOTIDE SEQUENCE</scope>
    <source>
        <strain evidence="1">CBS 384.51</strain>
    </source>
</reference>
<protein>
    <submittedName>
        <fullName evidence="1">WD40 repeat-like protein</fullName>
    </submittedName>
</protein>
<gene>
    <name evidence="1" type="ORF">BDY19DRAFT_938462</name>
</gene>
<dbReference type="EMBL" id="MU274908">
    <property type="protein sequence ID" value="KAI0090102.1"/>
    <property type="molecule type" value="Genomic_DNA"/>
</dbReference>
<proteinExistence type="predicted"/>
<evidence type="ECO:0000313" key="1">
    <source>
        <dbReference type="EMBL" id="KAI0090102.1"/>
    </source>
</evidence>